<dbReference type="RefSeq" id="WP_172806231.1">
    <property type="nucleotide sequence ID" value="NZ_LT796768.1"/>
</dbReference>
<organism evidence="1 2">
    <name type="scientific">Aeromicrobium choanae</name>
    <dbReference type="NCBI Taxonomy" id="1736691"/>
    <lineage>
        <taxon>Bacteria</taxon>
        <taxon>Bacillati</taxon>
        <taxon>Actinomycetota</taxon>
        <taxon>Actinomycetes</taxon>
        <taxon>Propionibacteriales</taxon>
        <taxon>Nocardioidaceae</taxon>
        <taxon>Aeromicrobium</taxon>
    </lineage>
</organism>
<dbReference type="Proteomes" id="UP000191040">
    <property type="component" value="Chromosome I"/>
</dbReference>
<dbReference type="STRING" id="1736691.SAMN06295964_0442"/>
<keyword evidence="2" id="KW-1185">Reference proteome</keyword>
<gene>
    <name evidence="1" type="ORF">SAMN06295964_0442</name>
</gene>
<name>A0A1T4YS02_9ACTN</name>
<dbReference type="Pfam" id="PF08713">
    <property type="entry name" value="DNA_alkylation"/>
    <property type="match status" value="1"/>
</dbReference>
<dbReference type="Gene3D" id="1.25.10.90">
    <property type="match status" value="1"/>
</dbReference>
<dbReference type="CDD" id="cd06561">
    <property type="entry name" value="AlkD_like"/>
    <property type="match status" value="1"/>
</dbReference>
<accession>A0A1T4YS02</accession>
<evidence type="ECO:0000313" key="1">
    <source>
        <dbReference type="EMBL" id="SKB04055.1"/>
    </source>
</evidence>
<reference evidence="2" key="1">
    <citation type="submission" date="2017-02" db="EMBL/GenBank/DDBJ databases">
        <authorList>
            <person name="Varghese N."/>
            <person name="Submissions S."/>
        </authorList>
    </citation>
    <scope>NUCLEOTIDE SEQUENCE [LARGE SCALE GENOMIC DNA]</scope>
    <source>
        <strain evidence="2">9H-4</strain>
    </source>
</reference>
<proteinExistence type="predicted"/>
<dbReference type="InterPro" id="IPR016024">
    <property type="entry name" value="ARM-type_fold"/>
</dbReference>
<dbReference type="EMBL" id="LT796768">
    <property type="protein sequence ID" value="SKB04055.1"/>
    <property type="molecule type" value="Genomic_DNA"/>
</dbReference>
<protein>
    <submittedName>
        <fullName evidence="1">3-methyladenine DNA glycosylase AlkD</fullName>
    </submittedName>
</protein>
<dbReference type="InterPro" id="IPR014825">
    <property type="entry name" value="DNA_alkylation"/>
</dbReference>
<evidence type="ECO:0000313" key="2">
    <source>
        <dbReference type="Proteomes" id="UP000191040"/>
    </source>
</evidence>
<dbReference type="AlphaFoldDB" id="A0A1T4YS02"/>
<dbReference type="PANTHER" id="PTHR34070:SF1">
    <property type="entry name" value="DNA ALKYLATION REPAIR PROTEIN"/>
    <property type="match status" value="1"/>
</dbReference>
<dbReference type="PANTHER" id="PTHR34070">
    <property type="entry name" value="ARMADILLO-TYPE FOLD"/>
    <property type="match status" value="1"/>
</dbReference>
<dbReference type="SUPFAM" id="SSF48371">
    <property type="entry name" value="ARM repeat"/>
    <property type="match status" value="1"/>
</dbReference>
<sequence>MTSTAADLLRELRDAADPAAHPQRHYHGGAGVLGVRMGTVFELAKRHSGMTLGDVGRLLDEREYEPRLAAFCVVDFQVRRKGITDAEREERYDLYLARHDRIDSWDMVDRAAPRVVGQFLRDRSREPLFALAASPDPLRRRTAMTAPLAYTRPAHPEGIADLLRLAELLAADPDPLVSKPVGIALKHAGAVAPDEVRAFLDRLGDRLPAPVRREARAKLP</sequence>